<organism evidence="4 5">
    <name type="scientific">Setomelanomma holmii</name>
    <dbReference type="NCBI Taxonomy" id="210430"/>
    <lineage>
        <taxon>Eukaryota</taxon>
        <taxon>Fungi</taxon>
        <taxon>Dikarya</taxon>
        <taxon>Ascomycota</taxon>
        <taxon>Pezizomycotina</taxon>
        <taxon>Dothideomycetes</taxon>
        <taxon>Pleosporomycetidae</taxon>
        <taxon>Pleosporales</taxon>
        <taxon>Pleosporineae</taxon>
        <taxon>Phaeosphaeriaceae</taxon>
        <taxon>Setomelanomma</taxon>
    </lineage>
</organism>
<dbReference type="EMBL" id="ML978202">
    <property type="protein sequence ID" value="KAF2029271.1"/>
    <property type="molecule type" value="Genomic_DNA"/>
</dbReference>
<dbReference type="InterPro" id="IPR029058">
    <property type="entry name" value="AB_hydrolase_fold"/>
</dbReference>
<evidence type="ECO:0000256" key="1">
    <source>
        <dbReference type="ARBA" id="ARBA00022801"/>
    </source>
</evidence>
<sequence length="475" mass="52626">MTSFLTSIATAGFKLGFGLTSLATVWLTAVTKDGALFAKDSEEQREELATAQQKFWSLNGQPLPGFKHAFFTTSTGTNLHYVTNAEGPASNPRNMAILIHGFPDSCLLWRHILQSSELQRNYTLIAVDLPGYGGSDGLPAYSANEILETIAEFILGMRKQFLQEESKLVVMTHDWGAVVGARLAAEASVLADRWIITSAFIPHLTASNVAARCSVAKQMFHTWIQSPTRLRLLRTAAGELGPIRSQFSRSFYIFCFHLPWPFSNFFATFGNYWFLRLLHSLCKGKPRKNEKLLDRLNPKEAGDAMAMSTGPATSQFEDLKGKSTMRYGESVRRRVHDRGMAEKIRIYREGLFLGKWDKSLETTAALFDLTQTALSSKSTLASLMDGLPHGSLRAPTTLVLGERDPAFDQKLGLNNVKDYLNGSSQVILIKDAGHWLPLEPAGRRVLEKTLLWALAGNDSATPFAEMSDVKVVVET</sequence>
<keyword evidence="1" id="KW-0378">Hydrolase</keyword>
<name>A0A9P4H9W8_9PLEO</name>
<comment type="similarity">
    <text evidence="2">Belongs to the AB hydrolase superfamily. Epoxide hydrolase family.</text>
</comment>
<gene>
    <name evidence="4" type="ORF">EK21DRAFT_89855</name>
</gene>
<dbReference type="InterPro" id="IPR000639">
    <property type="entry name" value="Epox_hydrolase-like"/>
</dbReference>
<accession>A0A9P4H9W8</accession>
<dbReference type="InterPro" id="IPR000073">
    <property type="entry name" value="AB_hydrolase_1"/>
</dbReference>
<evidence type="ECO:0000313" key="4">
    <source>
        <dbReference type="EMBL" id="KAF2029271.1"/>
    </source>
</evidence>
<proteinExistence type="inferred from homology"/>
<dbReference type="Gene3D" id="3.40.50.1820">
    <property type="entry name" value="alpha/beta hydrolase"/>
    <property type="match status" value="1"/>
</dbReference>
<comment type="caution">
    <text evidence="4">The sequence shown here is derived from an EMBL/GenBank/DDBJ whole genome shotgun (WGS) entry which is preliminary data.</text>
</comment>
<evidence type="ECO:0000256" key="2">
    <source>
        <dbReference type="ARBA" id="ARBA00038334"/>
    </source>
</evidence>
<feature type="domain" description="AB hydrolase-1" evidence="3">
    <location>
        <begin position="97"/>
        <end position="440"/>
    </location>
</feature>
<reference evidence="4" key="1">
    <citation type="journal article" date="2020" name="Stud. Mycol.">
        <title>101 Dothideomycetes genomes: a test case for predicting lifestyles and emergence of pathogens.</title>
        <authorList>
            <person name="Haridas S."/>
            <person name="Albert R."/>
            <person name="Binder M."/>
            <person name="Bloem J."/>
            <person name="Labutti K."/>
            <person name="Salamov A."/>
            <person name="Andreopoulos B."/>
            <person name="Baker S."/>
            <person name="Barry K."/>
            <person name="Bills G."/>
            <person name="Bluhm B."/>
            <person name="Cannon C."/>
            <person name="Castanera R."/>
            <person name="Culley D."/>
            <person name="Daum C."/>
            <person name="Ezra D."/>
            <person name="Gonzalez J."/>
            <person name="Henrissat B."/>
            <person name="Kuo A."/>
            <person name="Liang C."/>
            <person name="Lipzen A."/>
            <person name="Lutzoni F."/>
            <person name="Magnuson J."/>
            <person name="Mondo S."/>
            <person name="Nolan M."/>
            <person name="Ohm R."/>
            <person name="Pangilinan J."/>
            <person name="Park H.-J."/>
            <person name="Ramirez L."/>
            <person name="Alfaro M."/>
            <person name="Sun H."/>
            <person name="Tritt A."/>
            <person name="Yoshinaga Y."/>
            <person name="Zwiers L.-H."/>
            <person name="Turgeon B."/>
            <person name="Goodwin S."/>
            <person name="Spatafora J."/>
            <person name="Crous P."/>
            <person name="Grigoriev I."/>
        </authorList>
    </citation>
    <scope>NUCLEOTIDE SEQUENCE</scope>
    <source>
        <strain evidence="4">CBS 110217</strain>
    </source>
</reference>
<evidence type="ECO:0000313" key="5">
    <source>
        <dbReference type="Proteomes" id="UP000799777"/>
    </source>
</evidence>
<evidence type="ECO:0000259" key="3">
    <source>
        <dbReference type="Pfam" id="PF12697"/>
    </source>
</evidence>
<dbReference type="Proteomes" id="UP000799777">
    <property type="component" value="Unassembled WGS sequence"/>
</dbReference>
<dbReference type="Pfam" id="PF12697">
    <property type="entry name" value="Abhydrolase_6"/>
    <property type="match status" value="1"/>
</dbReference>
<dbReference type="GO" id="GO:0016787">
    <property type="term" value="F:hydrolase activity"/>
    <property type="evidence" value="ECO:0007669"/>
    <property type="project" value="UniProtKB-KW"/>
</dbReference>
<keyword evidence="5" id="KW-1185">Reference proteome</keyword>
<dbReference type="OrthoDB" id="6431331at2759"/>
<dbReference type="AlphaFoldDB" id="A0A9P4H9W8"/>
<protein>
    <submittedName>
        <fullName evidence="4">Alpha/beta-hydrolase</fullName>
    </submittedName>
</protein>
<dbReference type="PANTHER" id="PTHR43329">
    <property type="entry name" value="EPOXIDE HYDROLASE"/>
    <property type="match status" value="1"/>
</dbReference>
<dbReference type="PRINTS" id="PR00412">
    <property type="entry name" value="EPOXHYDRLASE"/>
</dbReference>
<dbReference type="SUPFAM" id="SSF53474">
    <property type="entry name" value="alpha/beta-Hydrolases"/>
    <property type="match status" value="1"/>
</dbReference>